<gene>
    <name evidence="8" type="ORF">P3H78_01965</name>
</gene>
<dbReference type="Pfam" id="PF07690">
    <property type="entry name" value="MFS_1"/>
    <property type="match status" value="1"/>
</dbReference>
<feature type="transmembrane region" description="Helical" evidence="6">
    <location>
        <begin position="20"/>
        <end position="46"/>
    </location>
</feature>
<dbReference type="CDD" id="cd17321">
    <property type="entry name" value="MFS_MMR_MDR_like"/>
    <property type="match status" value="1"/>
</dbReference>
<feature type="transmembrane region" description="Helical" evidence="6">
    <location>
        <begin position="450"/>
        <end position="469"/>
    </location>
</feature>
<evidence type="ECO:0000313" key="8">
    <source>
        <dbReference type="EMBL" id="MDF3297409.1"/>
    </source>
</evidence>
<keyword evidence="4 6" id="KW-0472">Membrane</keyword>
<comment type="caution">
    <text evidence="8">The sequence shown here is derived from an EMBL/GenBank/DDBJ whole genome shotgun (WGS) entry which is preliminary data.</text>
</comment>
<evidence type="ECO:0000313" key="9">
    <source>
        <dbReference type="Proteomes" id="UP001221150"/>
    </source>
</evidence>
<comment type="subcellular location">
    <subcellularLocation>
        <location evidence="1">Cell membrane</location>
        <topology evidence="1">Multi-pass membrane protein</topology>
    </subcellularLocation>
</comment>
<feature type="transmembrane region" description="Helical" evidence="6">
    <location>
        <begin position="242"/>
        <end position="261"/>
    </location>
</feature>
<feature type="transmembrane region" description="Helical" evidence="6">
    <location>
        <begin position="151"/>
        <end position="173"/>
    </location>
</feature>
<feature type="transmembrane region" description="Helical" evidence="6">
    <location>
        <begin position="58"/>
        <end position="78"/>
    </location>
</feature>
<keyword evidence="2 6" id="KW-0812">Transmembrane</keyword>
<evidence type="ECO:0000256" key="2">
    <source>
        <dbReference type="ARBA" id="ARBA00022692"/>
    </source>
</evidence>
<dbReference type="PANTHER" id="PTHR42718:SF39">
    <property type="entry name" value="ACTINORHODIN TRANSPORTER-RELATED"/>
    <property type="match status" value="1"/>
</dbReference>
<keyword evidence="5" id="KW-0046">Antibiotic resistance</keyword>
<evidence type="ECO:0000256" key="4">
    <source>
        <dbReference type="ARBA" id="ARBA00023136"/>
    </source>
</evidence>
<feature type="transmembrane region" description="Helical" evidence="6">
    <location>
        <begin position="288"/>
        <end position="309"/>
    </location>
</feature>
<evidence type="ECO:0000256" key="6">
    <source>
        <dbReference type="SAM" id="Phobius"/>
    </source>
</evidence>
<dbReference type="SUPFAM" id="SSF103473">
    <property type="entry name" value="MFS general substrate transporter"/>
    <property type="match status" value="1"/>
</dbReference>
<evidence type="ECO:0000256" key="1">
    <source>
        <dbReference type="ARBA" id="ARBA00004651"/>
    </source>
</evidence>
<feature type="transmembrane region" description="Helical" evidence="6">
    <location>
        <begin position="179"/>
        <end position="201"/>
    </location>
</feature>
<dbReference type="EMBL" id="JARJBB010000001">
    <property type="protein sequence ID" value="MDF3297409.1"/>
    <property type="molecule type" value="Genomic_DNA"/>
</dbReference>
<name>A0ABT5ZYE1_9ACTN</name>
<dbReference type="RefSeq" id="WP_276106947.1">
    <property type="nucleotide sequence ID" value="NZ_JARJBB010000001.1"/>
</dbReference>
<protein>
    <submittedName>
        <fullName evidence="8">MFS transporter</fullName>
    </submittedName>
</protein>
<reference evidence="8 9" key="1">
    <citation type="submission" date="2023-03" db="EMBL/GenBank/DDBJ databases">
        <title>Draft genome sequence of Streptomyces sp. K1PA1 isolated from peat swamp forest in Thailand.</title>
        <authorList>
            <person name="Klaysubun C."/>
            <person name="Duangmal K."/>
        </authorList>
    </citation>
    <scope>NUCLEOTIDE SEQUENCE [LARGE SCALE GENOMIC DNA]</scope>
    <source>
        <strain evidence="8 9">K1PA1</strain>
    </source>
</reference>
<feature type="transmembrane region" description="Helical" evidence="6">
    <location>
        <begin position="213"/>
        <end position="230"/>
    </location>
</feature>
<feature type="transmembrane region" description="Helical" evidence="6">
    <location>
        <begin position="381"/>
        <end position="403"/>
    </location>
</feature>
<proteinExistence type="predicted"/>
<evidence type="ECO:0000256" key="3">
    <source>
        <dbReference type="ARBA" id="ARBA00022989"/>
    </source>
</evidence>
<dbReference type="Proteomes" id="UP001221150">
    <property type="component" value="Unassembled WGS sequence"/>
</dbReference>
<dbReference type="InterPro" id="IPR011701">
    <property type="entry name" value="MFS"/>
</dbReference>
<evidence type="ECO:0000259" key="7">
    <source>
        <dbReference type="PROSITE" id="PS50850"/>
    </source>
</evidence>
<organism evidence="8 9">
    <name type="scientific">Streptomyces tropicalis</name>
    <dbReference type="NCBI Taxonomy" id="3034234"/>
    <lineage>
        <taxon>Bacteria</taxon>
        <taxon>Bacillati</taxon>
        <taxon>Actinomycetota</taxon>
        <taxon>Actinomycetes</taxon>
        <taxon>Kitasatosporales</taxon>
        <taxon>Streptomycetaceae</taxon>
        <taxon>Streptomyces</taxon>
    </lineage>
</organism>
<dbReference type="Gene3D" id="1.20.1720.10">
    <property type="entry name" value="Multidrug resistance protein D"/>
    <property type="match status" value="1"/>
</dbReference>
<dbReference type="PROSITE" id="PS50850">
    <property type="entry name" value="MFS"/>
    <property type="match status" value="1"/>
</dbReference>
<sequence>MTTETLVPRSVRTPPAPPLLGGPGLFTVLLGAALPLVDFFIVNVALPTIGTDLHAGEAVLELVVAGYGVAYAVLLVLGGRLGDLFGRRRLFLGGMAAFGLTSLACGLAPGAWSLVAARVAQGASAAAMLPQVLATIQAATSGPRRARAMGLYGATAGLSMVAGQILGGVLVAADVAGTGWRSVFLVNVPVVVVGLVLAARAVPETRSERPEPIDAPGTVLLAASLLALLVPLTEGRAAGWPLWTWLSLAAFPGLAAAFYAVERRADRRGRTPLVPPSLFALTSLRRGLVMIVPFSVGFSGFMFVVAVALQRGAGLGPVPAGLALAPMAVAFFLVSLAGPRLVARFGTRVVTAGGIVQAVGLALIVLAALRDWPHLGLAPLLPGAAVAGAGQSMQLPILFRIILSEVPAARAGVGGGVMVTAQQSSLALGVATLGTLFLSLVPRLGMRDALVAALLVQLLGVALTVGLSLRLPRTVG</sequence>
<feature type="transmembrane region" description="Helical" evidence="6">
    <location>
        <begin position="315"/>
        <end position="337"/>
    </location>
</feature>
<keyword evidence="3 6" id="KW-1133">Transmembrane helix</keyword>
<dbReference type="InterPro" id="IPR036259">
    <property type="entry name" value="MFS_trans_sf"/>
</dbReference>
<feature type="domain" description="Major facilitator superfamily (MFS) profile" evidence="7">
    <location>
        <begin position="24"/>
        <end position="472"/>
    </location>
</feature>
<feature type="transmembrane region" description="Helical" evidence="6">
    <location>
        <begin position="90"/>
        <end position="112"/>
    </location>
</feature>
<evidence type="ECO:0000256" key="5">
    <source>
        <dbReference type="ARBA" id="ARBA00023251"/>
    </source>
</evidence>
<accession>A0ABT5ZYE1</accession>
<keyword evidence="9" id="KW-1185">Reference proteome</keyword>
<dbReference type="PANTHER" id="PTHR42718">
    <property type="entry name" value="MAJOR FACILITATOR SUPERFAMILY MULTIDRUG TRANSPORTER MFSC"/>
    <property type="match status" value="1"/>
</dbReference>
<dbReference type="InterPro" id="IPR020846">
    <property type="entry name" value="MFS_dom"/>
</dbReference>
<feature type="transmembrane region" description="Helical" evidence="6">
    <location>
        <begin position="349"/>
        <end position="369"/>
    </location>
</feature>